<comment type="similarity">
    <text evidence="2">Belongs to the universal ribosomal protein uS10 family.</text>
</comment>
<evidence type="ECO:0000256" key="6">
    <source>
        <dbReference type="ARBA" id="ARBA00035261"/>
    </source>
</evidence>
<evidence type="ECO:0000256" key="4">
    <source>
        <dbReference type="ARBA" id="ARBA00023128"/>
    </source>
</evidence>
<reference evidence="9" key="1">
    <citation type="submission" date="2022-01" db="UniProtKB">
        <authorList>
            <consortium name="EnsemblMetazoa"/>
        </authorList>
    </citation>
    <scope>IDENTIFICATION</scope>
</reference>
<sequence length="161" mass="18456">MTTLLKFAKSLGKFDHLIKNVTLGSRAFSTEVQTQNEEPDALYKTVELEMRGLDPAVLKSYSKFLTESATHLGIELGKQWTPRKANHERLTLLRSIHVNKKCRVQYEVRTYFTFLQLHKMTGSTCDTYLEYVQRNLPEGVAMKVSKVAIEPKPAHLTPMEK</sequence>
<organism evidence="9 10">
    <name type="scientific">Cimex lectularius</name>
    <name type="common">Bed bug</name>
    <name type="synonym">Acanthia lectularia</name>
    <dbReference type="NCBI Taxonomy" id="79782"/>
    <lineage>
        <taxon>Eukaryota</taxon>
        <taxon>Metazoa</taxon>
        <taxon>Ecdysozoa</taxon>
        <taxon>Arthropoda</taxon>
        <taxon>Hexapoda</taxon>
        <taxon>Insecta</taxon>
        <taxon>Pterygota</taxon>
        <taxon>Neoptera</taxon>
        <taxon>Paraneoptera</taxon>
        <taxon>Hemiptera</taxon>
        <taxon>Heteroptera</taxon>
        <taxon>Panheteroptera</taxon>
        <taxon>Cimicomorpha</taxon>
        <taxon>Cimicidae</taxon>
        <taxon>Cimex</taxon>
    </lineage>
</organism>
<dbReference type="AlphaFoldDB" id="A0A8I6RTH5"/>
<dbReference type="Pfam" id="PF00338">
    <property type="entry name" value="Ribosomal_S10"/>
    <property type="match status" value="1"/>
</dbReference>
<dbReference type="KEGG" id="clec:106668189"/>
<dbReference type="SMART" id="SM01403">
    <property type="entry name" value="Ribosomal_S10"/>
    <property type="match status" value="1"/>
</dbReference>
<keyword evidence="5" id="KW-0687">Ribonucleoprotein</keyword>
<evidence type="ECO:0000256" key="7">
    <source>
        <dbReference type="ARBA" id="ARBA00035544"/>
    </source>
</evidence>
<evidence type="ECO:0000256" key="2">
    <source>
        <dbReference type="ARBA" id="ARBA00007102"/>
    </source>
</evidence>
<keyword evidence="4" id="KW-0496">Mitochondrion</keyword>
<gene>
    <name evidence="9" type="primary">106668189</name>
</gene>
<dbReference type="OMA" id="IRWVQPA"/>
<feature type="domain" description="Small ribosomal subunit protein uS10" evidence="8">
    <location>
        <begin position="47"/>
        <end position="145"/>
    </location>
</feature>
<evidence type="ECO:0000256" key="5">
    <source>
        <dbReference type="ARBA" id="ARBA00023274"/>
    </source>
</evidence>
<evidence type="ECO:0000259" key="8">
    <source>
        <dbReference type="SMART" id="SM01403"/>
    </source>
</evidence>
<dbReference type="InterPro" id="IPR027486">
    <property type="entry name" value="Ribosomal_uS10_dom"/>
</dbReference>
<dbReference type="InterPro" id="IPR036838">
    <property type="entry name" value="Ribosomal_uS10_dom_sf"/>
</dbReference>
<protein>
    <recommendedName>
        <fullName evidence="6">Small ribosomal subunit protein uS10m</fullName>
    </recommendedName>
    <alternativeName>
        <fullName evidence="7">28S ribosomal protein S10, mitochondrial</fullName>
    </alternativeName>
</protein>
<dbReference type="PANTHER" id="PTHR13334">
    <property type="entry name" value="MITOCHONDRIAL 28S RIBOSOMAL PROTEIN S10"/>
    <property type="match status" value="1"/>
</dbReference>
<dbReference type="Gene3D" id="3.30.70.600">
    <property type="entry name" value="Ribosomal protein S10 domain"/>
    <property type="match status" value="1"/>
</dbReference>
<proteinExistence type="inferred from homology"/>
<comment type="subcellular location">
    <subcellularLocation>
        <location evidence="1">Mitochondrion</location>
    </subcellularLocation>
</comment>
<evidence type="ECO:0000313" key="10">
    <source>
        <dbReference type="Proteomes" id="UP000494040"/>
    </source>
</evidence>
<dbReference type="GO" id="GO:0005763">
    <property type="term" value="C:mitochondrial small ribosomal subunit"/>
    <property type="evidence" value="ECO:0007669"/>
    <property type="project" value="InterPro"/>
</dbReference>
<evidence type="ECO:0000313" key="9">
    <source>
        <dbReference type="EnsemblMetazoa" id="XP_014252205.1"/>
    </source>
</evidence>
<dbReference type="PANTHER" id="PTHR13334:SF4">
    <property type="entry name" value="SMALL RIBOSOMAL SUBUNIT PROTEIN US10M"/>
    <property type="match status" value="1"/>
</dbReference>
<dbReference type="OrthoDB" id="366214at2759"/>
<keyword evidence="3" id="KW-0689">Ribosomal protein</keyword>
<accession>A0A8I6RTH5</accession>
<dbReference type="SUPFAM" id="SSF54999">
    <property type="entry name" value="Ribosomal protein S10"/>
    <property type="match status" value="1"/>
</dbReference>
<evidence type="ECO:0000256" key="1">
    <source>
        <dbReference type="ARBA" id="ARBA00004173"/>
    </source>
</evidence>
<keyword evidence="10" id="KW-1185">Reference proteome</keyword>
<dbReference type="EnsemblMetazoa" id="XM_014396719.2">
    <property type="protein sequence ID" value="XP_014252205.1"/>
    <property type="gene ID" value="LOC106668189"/>
</dbReference>
<dbReference type="Proteomes" id="UP000494040">
    <property type="component" value="Unassembled WGS sequence"/>
</dbReference>
<evidence type="ECO:0000256" key="3">
    <source>
        <dbReference type="ARBA" id="ARBA00022980"/>
    </source>
</evidence>
<dbReference type="InterPro" id="IPR040055">
    <property type="entry name" value="Ribosomal_uS10m"/>
</dbReference>
<name>A0A8I6RTH5_CIMLE</name>